<keyword evidence="4" id="KW-0472">Membrane</keyword>
<dbReference type="PANTHER" id="PTHR17920:SF3">
    <property type="entry name" value="TRANSMEMBRANE AND COILED-COIL DOMAIN-CONTAINING PROTEIN 4"/>
    <property type="match status" value="1"/>
</dbReference>
<evidence type="ECO:0008006" key="7">
    <source>
        <dbReference type="Google" id="ProtNLM"/>
    </source>
</evidence>
<keyword evidence="2" id="KW-0812">Transmembrane</keyword>
<reference evidence="5 6" key="1">
    <citation type="submission" date="2019-02" db="EMBL/GenBank/DDBJ databases">
        <title>Deep-cultivation of Planctomycetes and their phenomic and genomic characterization uncovers novel biology.</title>
        <authorList>
            <person name="Wiegand S."/>
            <person name="Jogler M."/>
            <person name="Boedeker C."/>
            <person name="Pinto D."/>
            <person name="Vollmers J."/>
            <person name="Rivas-Marin E."/>
            <person name="Kohn T."/>
            <person name="Peeters S.H."/>
            <person name="Heuer A."/>
            <person name="Rast P."/>
            <person name="Oberbeckmann S."/>
            <person name="Bunk B."/>
            <person name="Jeske O."/>
            <person name="Meyerdierks A."/>
            <person name="Storesund J.E."/>
            <person name="Kallscheuer N."/>
            <person name="Luecker S."/>
            <person name="Lage O.M."/>
            <person name="Pohl T."/>
            <person name="Merkel B.J."/>
            <person name="Hornburger P."/>
            <person name="Mueller R.-W."/>
            <person name="Bruemmer F."/>
            <person name="Labrenz M."/>
            <person name="Spormann A.M."/>
            <person name="Op Den Camp H."/>
            <person name="Overmann J."/>
            <person name="Amann R."/>
            <person name="Jetten M.S.M."/>
            <person name="Mascher T."/>
            <person name="Medema M.H."/>
            <person name="Devos D.P."/>
            <person name="Kaster A.-K."/>
            <person name="Ovreas L."/>
            <person name="Rohde M."/>
            <person name="Galperin M.Y."/>
            <person name="Jogler C."/>
        </authorList>
    </citation>
    <scope>NUCLEOTIDE SEQUENCE [LARGE SCALE GENOMIC DNA]</scope>
    <source>
        <strain evidence="5 6">Pla100</strain>
    </source>
</reference>
<dbReference type="GO" id="GO:0016020">
    <property type="term" value="C:membrane"/>
    <property type="evidence" value="ECO:0007669"/>
    <property type="project" value="UniProtKB-SubCell"/>
</dbReference>
<name>A0A5C5ZX47_9BACT</name>
<keyword evidence="6" id="KW-1185">Reference proteome</keyword>
<protein>
    <recommendedName>
        <fullName evidence="7">Alpha/beta hydrolase family protein</fullName>
    </recommendedName>
</protein>
<dbReference type="InterPro" id="IPR007941">
    <property type="entry name" value="DUF726"/>
</dbReference>
<sequence>MQIKQIWWEFPTYNDWEGFCSYGTTVRKMSIRIQTVTETSRGPIHLVIAGYRASPAADLIRAAGLPGSVYAVHWAAGKWAEAGASVGLLARSVRVGVPALRAGHVMAGVGSLAGGAGGVLMVGAGQFRHRYWCARRDGARLPEVLQTIPGIGKRPLHLLGHSLGTVVIRSALEKIDENAFRIEDVMLMGGVAGRSGWENLAERIAGRLVNLYSPRDAVLSIAPVLERLVGNGIVPSHQLWSGERVINHNVCHELPNPIKPIAHHSGYWKHFGRYWSR</sequence>
<dbReference type="SUPFAM" id="SSF53474">
    <property type="entry name" value="alpha/beta-Hydrolases"/>
    <property type="match status" value="1"/>
</dbReference>
<evidence type="ECO:0000256" key="3">
    <source>
        <dbReference type="ARBA" id="ARBA00022989"/>
    </source>
</evidence>
<dbReference type="AlphaFoldDB" id="A0A5C5ZX47"/>
<organism evidence="5 6">
    <name type="scientific">Neorhodopirellula pilleata</name>
    <dbReference type="NCBI Taxonomy" id="2714738"/>
    <lineage>
        <taxon>Bacteria</taxon>
        <taxon>Pseudomonadati</taxon>
        <taxon>Planctomycetota</taxon>
        <taxon>Planctomycetia</taxon>
        <taxon>Pirellulales</taxon>
        <taxon>Pirellulaceae</taxon>
        <taxon>Neorhodopirellula</taxon>
    </lineage>
</organism>
<evidence type="ECO:0000313" key="5">
    <source>
        <dbReference type="EMBL" id="TWT92184.1"/>
    </source>
</evidence>
<evidence type="ECO:0000256" key="1">
    <source>
        <dbReference type="ARBA" id="ARBA00004141"/>
    </source>
</evidence>
<evidence type="ECO:0000256" key="4">
    <source>
        <dbReference type="ARBA" id="ARBA00023136"/>
    </source>
</evidence>
<dbReference type="Pfam" id="PF05277">
    <property type="entry name" value="DUF726"/>
    <property type="match status" value="1"/>
</dbReference>
<evidence type="ECO:0000313" key="6">
    <source>
        <dbReference type="Proteomes" id="UP000316213"/>
    </source>
</evidence>
<dbReference type="Proteomes" id="UP000316213">
    <property type="component" value="Unassembled WGS sequence"/>
</dbReference>
<evidence type="ECO:0000256" key="2">
    <source>
        <dbReference type="ARBA" id="ARBA00022692"/>
    </source>
</evidence>
<comment type="caution">
    <text evidence="5">The sequence shown here is derived from an EMBL/GenBank/DDBJ whole genome shotgun (WGS) entry which is preliminary data.</text>
</comment>
<accession>A0A5C5ZX47</accession>
<keyword evidence="3" id="KW-1133">Transmembrane helix</keyword>
<comment type="subcellular location">
    <subcellularLocation>
        <location evidence="1">Membrane</location>
        <topology evidence="1">Multi-pass membrane protein</topology>
    </subcellularLocation>
</comment>
<dbReference type="EMBL" id="SJPM01000012">
    <property type="protein sequence ID" value="TWT92184.1"/>
    <property type="molecule type" value="Genomic_DNA"/>
</dbReference>
<dbReference type="PANTHER" id="PTHR17920">
    <property type="entry name" value="TRANSMEMBRANE AND COILED-COIL DOMAIN-CONTAINING PROTEIN 4 TMCO4"/>
    <property type="match status" value="1"/>
</dbReference>
<dbReference type="Gene3D" id="3.40.50.1820">
    <property type="entry name" value="alpha/beta hydrolase"/>
    <property type="match status" value="1"/>
</dbReference>
<dbReference type="InterPro" id="IPR029058">
    <property type="entry name" value="AB_hydrolase_fold"/>
</dbReference>
<proteinExistence type="predicted"/>
<gene>
    <name evidence="5" type="ORF">Pla100_47210</name>
</gene>